<keyword evidence="6" id="KW-0411">Iron-sulfur</keyword>
<keyword evidence="11" id="KW-1185">Reference proteome</keyword>
<evidence type="ECO:0000313" key="11">
    <source>
        <dbReference type="Proteomes" id="UP000650511"/>
    </source>
</evidence>
<keyword evidence="5" id="KW-0408">Iron</keyword>
<dbReference type="InterPro" id="IPR052371">
    <property type="entry name" value="BFD-associated_ferredoxin"/>
</dbReference>
<proteinExistence type="inferred from homology"/>
<dbReference type="EMBL" id="BMHA01000013">
    <property type="protein sequence ID" value="GGI09023.1"/>
    <property type="molecule type" value="Genomic_DNA"/>
</dbReference>
<dbReference type="Gene3D" id="1.10.10.1100">
    <property type="entry name" value="BFD-like [2Fe-2S]-binding domain"/>
    <property type="match status" value="1"/>
</dbReference>
<gene>
    <name evidence="10" type="ORF">GCM10011354_32010</name>
</gene>
<evidence type="ECO:0000256" key="6">
    <source>
        <dbReference type="ARBA" id="ARBA00023014"/>
    </source>
</evidence>
<dbReference type="InterPro" id="IPR041854">
    <property type="entry name" value="BFD-like_2Fe2S-bd_dom_sf"/>
</dbReference>
<dbReference type="GO" id="GO:0046872">
    <property type="term" value="F:metal ion binding"/>
    <property type="evidence" value="ECO:0007669"/>
    <property type="project" value="UniProtKB-KW"/>
</dbReference>
<evidence type="ECO:0000256" key="1">
    <source>
        <dbReference type="ARBA" id="ARBA00022448"/>
    </source>
</evidence>
<keyword evidence="1" id="KW-0813">Transport</keyword>
<evidence type="ECO:0000256" key="2">
    <source>
        <dbReference type="ARBA" id="ARBA00022714"/>
    </source>
</evidence>
<dbReference type="GO" id="GO:0051537">
    <property type="term" value="F:2 iron, 2 sulfur cluster binding"/>
    <property type="evidence" value="ECO:0007669"/>
    <property type="project" value="UniProtKB-KW"/>
</dbReference>
<feature type="domain" description="BFD-like [2Fe-2S]-binding" evidence="9">
    <location>
        <begin position="2"/>
        <end position="51"/>
    </location>
</feature>
<dbReference type="Proteomes" id="UP000650511">
    <property type="component" value="Unassembled WGS sequence"/>
</dbReference>
<name>A0A8J3AAX3_9ACTN</name>
<keyword evidence="4" id="KW-0249">Electron transport</keyword>
<evidence type="ECO:0000256" key="3">
    <source>
        <dbReference type="ARBA" id="ARBA00022723"/>
    </source>
</evidence>
<dbReference type="AlphaFoldDB" id="A0A8J3AAX3"/>
<protein>
    <recommendedName>
        <fullName evidence="7">Bacterioferritin-associated ferredoxin</fullName>
    </recommendedName>
</protein>
<dbReference type="RefSeq" id="WP_130648698.1">
    <property type="nucleotide sequence ID" value="NZ_BMHA01000013.1"/>
</dbReference>
<evidence type="ECO:0000256" key="4">
    <source>
        <dbReference type="ARBA" id="ARBA00022982"/>
    </source>
</evidence>
<dbReference type="PANTHER" id="PTHR37424:SF1">
    <property type="entry name" value="BACTERIOFERRITIN-ASSOCIATED FERREDOXIN"/>
    <property type="match status" value="1"/>
</dbReference>
<accession>A0A8J3AAX3</accession>
<dbReference type="PANTHER" id="PTHR37424">
    <property type="entry name" value="BACTERIOFERRITIN-ASSOCIATED FERREDOXIN"/>
    <property type="match status" value="1"/>
</dbReference>
<dbReference type="Pfam" id="PF04324">
    <property type="entry name" value="Fer2_BFD"/>
    <property type="match status" value="1"/>
</dbReference>
<evidence type="ECO:0000259" key="9">
    <source>
        <dbReference type="Pfam" id="PF04324"/>
    </source>
</evidence>
<reference evidence="10" key="1">
    <citation type="journal article" date="2014" name="Int. J. Syst. Evol. Microbiol.">
        <title>Complete genome sequence of Corynebacterium casei LMG S-19264T (=DSM 44701T), isolated from a smear-ripened cheese.</title>
        <authorList>
            <consortium name="US DOE Joint Genome Institute (JGI-PGF)"/>
            <person name="Walter F."/>
            <person name="Albersmeier A."/>
            <person name="Kalinowski J."/>
            <person name="Ruckert C."/>
        </authorList>
    </citation>
    <scope>NUCLEOTIDE SEQUENCE</scope>
    <source>
        <strain evidence="10">CGMCC 1.14988</strain>
    </source>
</reference>
<reference evidence="10" key="2">
    <citation type="submission" date="2020-09" db="EMBL/GenBank/DDBJ databases">
        <authorList>
            <person name="Sun Q."/>
            <person name="Zhou Y."/>
        </authorList>
    </citation>
    <scope>NUCLEOTIDE SEQUENCE</scope>
    <source>
        <strain evidence="10">CGMCC 1.14988</strain>
    </source>
</reference>
<evidence type="ECO:0000313" key="10">
    <source>
        <dbReference type="EMBL" id="GGI09023.1"/>
    </source>
</evidence>
<keyword evidence="2" id="KW-0001">2Fe-2S</keyword>
<comment type="caution">
    <text evidence="10">The sequence shown here is derived from an EMBL/GenBank/DDBJ whole genome shotgun (WGS) entry which is preliminary data.</text>
</comment>
<dbReference type="InterPro" id="IPR007419">
    <property type="entry name" value="BFD-like_2Fe2S-bd_dom"/>
</dbReference>
<keyword evidence="3" id="KW-0479">Metal-binding</keyword>
<evidence type="ECO:0000256" key="7">
    <source>
        <dbReference type="ARBA" id="ARBA00039386"/>
    </source>
</evidence>
<evidence type="ECO:0000256" key="5">
    <source>
        <dbReference type="ARBA" id="ARBA00023004"/>
    </source>
</evidence>
<sequence>MYVCHCNVVSDRHIRAAIAAGAVDVDGVSDACGAATVCGGCVPTIEDLLAEAAAAIRQPDLVGLRQAARRGGGHRAPVLPAAAVARPAAG</sequence>
<organism evidence="10 11">
    <name type="scientific">Egicoccus halophilus</name>
    <dbReference type="NCBI Taxonomy" id="1670830"/>
    <lineage>
        <taxon>Bacteria</taxon>
        <taxon>Bacillati</taxon>
        <taxon>Actinomycetota</taxon>
        <taxon>Nitriliruptoria</taxon>
        <taxon>Egicoccales</taxon>
        <taxon>Egicoccaceae</taxon>
        <taxon>Egicoccus</taxon>
    </lineage>
</organism>
<evidence type="ECO:0000256" key="8">
    <source>
        <dbReference type="ARBA" id="ARBA00046332"/>
    </source>
</evidence>
<comment type="similarity">
    <text evidence="8">Belongs to the Bfd family.</text>
</comment>